<proteinExistence type="predicted"/>
<sequence>MAHREQQVQGSGKRRPTLGLVPTMDSPPPAADRSYDRRPRSDQHDGFCRRQLWAKKSPTSPGARGTADERPRPPGKPVGGAVRATAATGQSLF</sequence>
<feature type="region of interest" description="Disordered" evidence="1">
    <location>
        <begin position="1"/>
        <end position="93"/>
    </location>
</feature>
<comment type="caution">
    <text evidence="2">The sequence shown here is derived from an EMBL/GenBank/DDBJ whole genome shotgun (WGS) entry which is preliminary data.</text>
</comment>
<dbReference type="Proteomes" id="UP001152519">
    <property type="component" value="Unassembled WGS sequence"/>
</dbReference>
<feature type="compositionally biased region" description="Basic and acidic residues" evidence="1">
    <location>
        <begin position="33"/>
        <end position="48"/>
    </location>
</feature>
<protein>
    <submittedName>
        <fullName evidence="2">Exonuclease SbcC</fullName>
    </submittedName>
</protein>
<feature type="compositionally biased region" description="Low complexity" evidence="1">
    <location>
        <begin position="79"/>
        <end position="93"/>
    </location>
</feature>
<name>A0A9W4DVB5_9ACTN</name>
<evidence type="ECO:0000313" key="2">
    <source>
        <dbReference type="EMBL" id="CAG6394210.1"/>
    </source>
</evidence>
<keyword evidence="2" id="KW-0378">Hydrolase</keyword>
<evidence type="ECO:0000256" key="1">
    <source>
        <dbReference type="SAM" id="MobiDB-lite"/>
    </source>
</evidence>
<keyword evidence="3" id="KW-1185">Reference proteome</keyword>
<dbReference type="GO" id="GO:0004527">
    <property type="term" value="F:exonuclease activity"/>
    <property type="evidence" value="ECO:0007669"/>
    <property type="project" value="UniProtKB-KW"/>
</dbReference>
<keyword evidence="2" id="KW-0540">Nuclease</keyword>
<evidence type="ECO:0000313" key="3">
    <source>
        <dbReference type="Proteomes" id="UP001152519"/>
    </source>
</evidence>
<dbReference type="EMBL" id="CAJSLV010000054">
    <property type="protein sequence ID" value="CAG6394210.1"/>
    <property type="molecule type" value="Genomic_DNA"/>
</dbReference>
<dbReference type="AlphaFoldDB" id="A0A9W4DVB5"/>
<reference evidence="2" key="1">
    <citation type="submission" date="2021-05" db="EMBL/GenBank/DDBJ databases">
        <authorList>
            <person name="Arsene-Ploetze F."/>
        </authorList>
    </citation>
    <scope>NUCLEOTIDE SEQUENCE</scope>
    <source>
        <strain evidence="2">DSM 42138</strain>
    </source>
</reference>
<keyword evidence="2" id="KW-0269">Exonuclease</keyword>
<organism evidence="2 3">
    <name type="scientific">Actinacidiphila cocklensis</name>
    <dbReference type="NCBI Taxonomy" id="887465"/>
    <lineage>
        <taxon>Bacteria</taxon>
        <taxon>Bacillati</taxon>
        <taxon>Actinomycetota</taxon>
        <taxon>Actinomycetes</taxon>
        <taxon>Kitasatosporales</taxon>
        <taxon>Streptomycetaceae</taxon>
        <taxon>Actinacidiphila</taxon>
    </lineage>
</organism>
<accession>A0A9W4DVB5</accession>
<gene>
    <name evidence="2" type="ORF">SCOCK_250029</name>
</gene>